<sequence length="56" mass="6002">MISDKEKAFREELAALFNKHGFEVASCGCCGGTIIVEFDPANDLRSPATLGNVDGR</sequence>
<organism evidence="1 2">
    <name type="scientific">Xanthomonas phage Suba</name>
    <dbReference type="NCBI Taxonomy" id="2674975"/>
    <lineage>
        <taxon>Viruses</taxon>
        <taxon>Duplodnaviria</taxon>
        <taxon>Heunggongvirae</taxon>
        <taxon>Uroviricota</taxon>
        <taxon>Caudoviricetes</taxon>
        <taxon>Stanbaylleyvirinae</taxon>
        <taxon>Subavirus</taxon>
        <taxon>Subavirus suba</taxon>
    </lineage>
</organism>
<name>A0A679K408_9CAUD</name>
<dbReference type="RefSeq" id="YP_010742793.1">
    <property type="nucleotide sequence ID" value="NC_073092.1"/>
</dbReference>
<evidence type="ECO:0000313" key="2">
    <source>
        <dbReference type="Proteomes" id="UP000464334"/>
    </source>
</evidence>
<evidence type="ECO:0000313" key="1">
    <source>
        <dbReference type="EMBL" id="CAA2409840.1"/>
    </source>
</evidence>
<accession>A0A679K408</accession>
<dbReference type="Proteomes" id="UP000464334">
    <property type="component" value="Chromosome"/>
</dbReference>
<proteinExistence type="predicted"/>
<protein>
    <submittedName>
        <fullName evidence="1">Uncharacterized protein</fullName>
    </submittedName>
</protein>
<dbReference type="GeneID" id="79707333"/>
<dbReference type="EMBL" id="LR743530">
    <property type="protein sequence ID" value="CAA2409840.1"/>
    <property type="molecule type" value="Genomic_DNA"/>
</dbReference>
<reference evidence="1 2" key="1">
    <citation type="submission" date="2019-12" db="EMBL/GenBank/DDBJ databases">
        <authorList>
            <person name="Ansaldi M."/>
            <person name="Clavijo F."/>
        </authorList>
    </citation>
    <scope>NUCLEOTIDE SEQUENCE [LARGE SCALE GENOMIC DNA]</scope>
</reference>
<dbReference type="KEGG" id="vg:79707333"/>
<keyword evidence="2" id="KW-1185">Reference proteome</keyword>